<dbReference type="Gene3D" id="3.30.420.40">
    <property type="match status" value="2"/>
</dbReference>
<dbReference type="Proteomes" id="UP001314263">
    <property type="component" value="Unassembled WGS sequence"/>
</dbReference>
<dbReference type="SMART" id="SM00268">
    <property type="entry name" value="ACTIN"/>
    <property type="match status" value="1"/>
</dbReference>
<organism evidence="2 3">
    <name type="scientific">Coccomyxa viridis</name>
    <dbReference type="NCBI Taxonomy" id="1274662"/>
    <lineage>
        <taxon>Eukaryota</taxon>
        <taxon>Viridiplantae</taxon>
        <taxon>Chlorophyta</taxon>
        <taxon>core chlorophytes</taxon>
        <taxon>Trebouxiophyceae</taxon>
        <taxon>Trebouxiophyceae incertae sedis</taxon>
        <taxon>Coccomyxaceae</taxon>
        <taxon>Coccomyxa</taxon>
    </lineage>
</organism>
<evidence type="ECO:0000313" key="2">
    <source>
        <dbReference type="EMBL" id="CAK0737465.1"/>
    </source>
</evidence>
<dbReference type="EMBL" id="CAUYUE010000001">
    <property type="protein sequence ID" value="CAK0737465.1"/>
    <property type="molecule type" value="Genomic_DNA"/>
</dbReference>
<comment type="similarity">
    <text evidence="1">Belongs to the actin family.</text>
</comment>
<dbReference type="InterPro" id="IPR004000">
    <property type="entry name" value="Actin"/>
</dbReference>
<reference evidence="2 3" key="1">
    <citation type="submission" date="2023-10" db="EMBL/GenBank/DDBJ databases">
        <authorList>
            <person name="Maclean D."/>
            <person name="Macfadyen A."/>
        </authorList>
    </citation>
    <scope>NUCLEOTIDE SEQUENCE [LARGE SCALE GENOMIC DNA]</scope>
</reference>
<evidence type="ECO:0000313" key="3">
    <source>
        <dbReference type="Proteomes" id="UP001314263"/>
    </source>
</evidence>
<gene>
    <name evidence="2" type="ORF">CVIRNUC_000917</name>
</gene>
<accession>A0AAV1HUI0</accession>
<sequence length="218" mass="23797">MDCERVVVLDNGGSSCKVGMAGMAEPHKLFPNAVGRSKGERQSFVGEQITSYPDASSLSLKRPFDRGYLVGWDVEKPVWWRAFRSILQQQPQECGLLMTEAPFNLPSIQASTMQMVFEEFGFRSFLAMPAQPLSLLQWQAESRATPANAAGIGCVLDAGFSSTNVVPMCDGRMLTAAVRRINVGGKALTNYFKELVSYRQGASLGVHTACPHEGERSA</sequence>
<dbReference type="PANTHER" id="PTHR11937">
    <property type="entry name" value="ACTIN"/>
    <property type="match status" value="1"/>
</dbReference>
<dbReference type="InterPro" id="IPR043129">
    <property type="entry name" value="ATPase_NBD"/>
</dbReference>
<proteinExistence type="inferred from homology"/>
<evidence type="ECO:0000256" key="1">
    <source>
        <dbReference type="RuleBase" id="RU000487"/>
    </source>
</evidence>
<dbReference type="AlphaFoldDB" id="A0AAV1HUI0"/>
<keyword evidence="3" id="KW-1185">Reference proteome</keyword>
<dbReference type="Pfam" id="PF00022">
    <property type="entry name" value="Actin"/>
    <property type="match status" value="1"/>
</dbReference>
<comment type="caution">
    <text evidence="2">The sequence shown here is derived from an EMBL/GenBank/DDBJ whole genome shotgun (WGS) entry which is preliminary data.</text>
</comment>
<dbReference type="SUPFAM" id="SSF53067">
    <property type="entry name" value="Actin-like ATPase domain"/>
    <property type="match status" value="2"/>
</dbReference>
<protein>
    <submittedName>
        <fullName evidence="2">Uncharacterized protein</fullName>
    </submittedName>
</protein>
<name>A0AAV1HUI0_9CHLO</name>